<feature type="compositionally biased region" description="Low complexity" evidence="1">
    <location>
        <begin position="527"/>
        <end position="538"/>
    </location>
</feature>
<dbReference type="EC" id="2.4.2.30" evidence="3"/>
<dbReference type="Proteomes" id="UP000054498">
    <property type="component" value="Unassembled WGS sequence"/>
</dbReference>
<evidence type="ECO:0000313" key="4">
    <source>
        <dbReference type="Proteomes" id="UP000054498"/>
    </source>
</evidence>
<dbReference type="KEGG" id="mng:MNEG_4716"/>
<dbReference type="InterPro" id="IPR009686">
    <property type="entry name" value="Senescence/spartin_C"/>
</dbReference>
<sequence>MEHNTTAEALVVVPGAQLHQVEGGVQRLLGVGDLTISLVGEGDAQVVRAQVGSNGWNLGKHLPALKAAPTIYSFGLEHTRAIYYCLVLPPDTAAPALDAVEDVLASSCAYSTARQVDAAYEEADKLAGGKEAREVERISAAQPPQPGAAAAAAHPGGESAQAAGPEPGSAAATGYAGTPAAAPTPAEEVPPTAQPAAELAAAAAGPYPAPLASPPAAPSAAGPVTSPYPAPLVTPPSSATTDAPAAGPLPMLPAAPPAPRPSGPQDTAPAPTPGAVPPAAVPAVAAAAAATAAAKPGIADRVANGLLYGGGVAADLVKKGSGALSDAIVAFKDKQAARVPAPDAQPAQVSPHFKRGLKVVATVACGAAYVTGRLAALVGDASYALALKIAKALPGHSERRPGVVAGSGEGAELAPEERTAFKTVGAAGLMAYVQVYDALEDAAKQVLSHSAEASAEYIRFKYGEEAGKAAQDSVPVAQDMLSAAINCTRLGARAMVSKTAKRAAKIYLKSTVAGQHPDEQASTRSRLGAASGTALASGQRPQAPPTA</sequence>
<dbReference type="GO" id="GO:0005886">
    <property type="term" value="C:plasma membrane"/>
    <property type="evidence" value="ECO:0007669"/>
    <property type="project" value="TreeGrafter"/>
</dbReference>
<dbReference type="PANTHER" id="PTHR21068">
    <property type="entry name" value="SPARTIN"/>
    <property type="match status" value="1"/>
</dbReference>
<feature type="domain" description="Senescence" evidence="2">
    <location>
        <begin position="304"/>
        <end position="501"/>
    </location>
</feature>
<reference evidence="3 4" key="1">
    <citation type="journal article" date="2013" name="BMC Genomics">
        <title>Reconstruction of the lipid metabolism for the microalga Monoraphidium neglectum from its genome sequence reveals characteristics suitable for biofuel production.</title>
        <authorList>
            <person name="Bogen C."/>
            <person name="Al-Dilaimi A."/>
            <person name="Albersmeier A."/>
            <person name="Wichmann J."/>
            <person name="Grundmann M."/>
            <person name="Rupp O."/>
            <person name="Lauersen K.J."/>
            <person name="Blifernez-Klassen O."/>
            <person name="Kalinowski J."/>
            <person name="Goesmann A."/>
            <person name="Mussgnug J.H."/>
            <person name="Kruse O."/>
        </authorList>
    </citation>
    <scope>NUCLEOTIDE SEQUENCE [LARGE SCALE GENOMIC DNA]</scope>
    <source>
        <strain evidence="3 4">SAG 48.87</strain>
    </source>
</reference>
<feature type="compositionally biased region" description="Low complexity" evidence="1">
    <location>
        <begin position="235"/>
        <end position="249"/>
    </location>
</feature>
<dbReference type="PANTHER" id="PTHR21068:SF43">
    <property type="entry name" value="SPARTIN"/>
    <property type="match status" value="1"/>
</dbReference>
<dbReference type="AlphaFoldDB" id="A0A0D2MS76"/>
<dbReference type="EMBL" id="KK100887">
    <property type="protein sequence ID" value="KIZ03247.1"/>
    <property type="molecule type" value="Genomic_DNA"/>
</dbReference>
<dbReference type="InterPro" id="IPR045036">
    <property type="entry name" value="Spartin-like"/>
</dbReference>
<feature type="compositionally biased region" description="Pro residues" evidence="1">
    <location>
        <begin position="250"/>
        <end position="262"/>
    </location>
</feature>
<dbReference type="RefSeq" id="XP_013902266.1">
    <property type="nucleotide sequence ID" value="XM_014046812.1"/>
</dbReference>
<dbReference type="GeneID" id="25737593"/>
<dbReference type="STRING" id="145388.A0A0D2MS76"/>
<proteinExistence type="predicted"/>
<keyword evidence="3" id="KW-0808">Transferase</keyword>
<organism evidence="3 4">
    <name type="scientific">Monoraphidium neglectum</name>
    <dbReference type="NCBI Taxonomy" id="145388"/>
    <lineage>
        <taxon>Eukaryota</taxon>
        <taxon>Viridiplantae</taxon>
        <taxon>Chlorophyta</taxon>
        <taxon>core chlorophytes</taxon>
        <taxon>Chlorophyceae</taxon>
        <taxon>CS clade</taxon>
        <taxon>Sphaeropleales</taxon>
        <taxon>Selenastraceae</taxon>
        <taxon>Monoraphidium</taxon>
    </lineage>
</organism>
<protein>
    <submittedName>
        <fullName evidence="3">Spartin</fullName>
        <ecNumber evidence="3">2.4.2.30</ecNumber>
    </submittedName>
</protein>
<feature type="region of interest" description="Disordered" evidence="1">
    <location>
        <begin position="231"/>
        <end position="276"/>
    </location>
</feature>
<feature type="region of interest" description="Disordered" evidence="1">
    <location>
        <begin position="511"/>
        <end position="547"/>
    </location>
</feature>
<evidence type="ECO:0000259" key="2">
    <source>
        <dbReference type="Pfam" id="PF06911"/>
    </source>
</evidence>
<keyword evidence="3" id="KW-0328">Glycosyltransferase</keyword>
<evidence type="ECO:0000313" key="3">
    <source>
        <dbReference type="EMBL" id="KIZ03247.1"/>
    </source>
</evidence>
<evidence type="ECO:0000256" key="1">
    <source>
        <dbReference type="SAM" id="MobiDB-lite"/>
    </source>
</evidence>
<accession>A0A0D2MS76</accession>
<gene>
    <name evidence="3" type="ORF">MNEG_4716</name>
</gene>
<dbReference type="GO" id="GO:0003950">
    <property type="term" value="F:NAD+ poly-ADP-ribosyltransferase activity"/>
    <property type="evidence" value="ECO:0007669"/>
    <property type="project" value="UniProtKB-EC"/>
</dbReference>
<feature type="compositionally biased region" description="Low complexity" evidence="1">
    <location>
        <begin position="147"/>
        <end position="201"/>
    </location>
</feature>
<dbReference type="OrthoDB" id="20821at2759"/>
<feature type="region of interest" description="Disordered" evidence="1">
    <location>
        <begin position="130"/>
        <end position="201"/>
    </location>
</feature>
<keyword evidence="4" id="KW-1185">Reference proteome</keyword>
<name>A0A0D2MS76_9CHLO</name>
<dbReference type="Pfam" id="PF06911">
    <property type="entry name" value="Senescence"/>
    <property type="match status" value="1"/>
</dbReference>